<reference evidence="3" key="1">
    <citation type="submission" date="2016-12" db="EMBL/GenBank/DDBJ databases">
        <title>Arsenic respiratory pathways in the anoxic pelagic waters of the Pacific Ocean.</title>
        <authorList>
            <person name="Saunders J.K."/>
            <person name="Fuchsman C.A."/>
            <person name="McKay C."/>
            <person name="Rocap G."/>
        </authorList>
    </citation>
    <scope>NUCLEOTIDE SEQUENCE</scope>
</reference>
<dbReference type="InterPro" id="IPR025110">
    <property type="entry name" value="AMP-bd_C"/>
</dbReference>
<dbReference type="EMBL" id="KY400105">
    <property type="protein sequence ID" value="ART90586.1"/>
    <property type="molecule type" value="Genomic_DNA"/>
</dbReference>
<keyword evidence="3" id="KW-0436">Ligase</keyword>
<dbReference type="Pfam" id="PF13193">
    <property type="entry name" value="AMP-binding_C"/>
    <property type="match status" value="1"/>
</dbReference>
<feature type="domain" description="AMP-binding enzyme C-terminal" evidence="2">
    <location>
        <begin position="398"/>
        <end position="466"/>
    </location>
</feature>
<dbReference type="AlphaFoldDB" id="A0A2P0QJE7"/>
<protein>
    <submittedName>
        <fullName evidence="3">AMP-dependent synthetase/ligase</fullName>
    </submittedName>
</protein>
<dbReference type="InterPro" id="IPR042099">
    <property type="entry name" value="ANL_N_sf"/>
</dbReference>
<evidence type="ECO:0000259" key="2">
    <source>
        <dbReference type="Pfam" id="PF13193"/>
    </source>
</evidence>
<dbReference type="Gene3D" id="3.30.300.30">
    <property type="match status" value="1"/>
</dbReference>
<dbReference type="SUPFAM" id="SSF56801">
    <property type="entry name" value="Acetyl-CoA synthetase-like"/>
    <property type="match status" value="1"/>
</dbReference>
<organism evidence="3">
    <name type="scientific">uncultured Pseudomonadota bacterium</name>
    <dbReference type="NCBI Taxonomy" id="153809"/>
    <lineage>
        <taxon>Bacteria</taxon>
        <taxon>Pseudomonadati</taxon>
        <taxon>Pseudomonadota</taxon>
        <taxon>environmental samples</taxon>
    </lineage>
</organism>
<sequence length="490" mass="53807">MGKIPLGAIPGHYAALLGEDRVALIHPEGELSWGGLERATNQRARRLAKLGVEADDLVTIALPNGNRFFETTFAIWKLGATPHVVSSRLPAAELQEIIAVAKPRLVIGPDPEILPGTTVLPADFTATSHDDGPMPAKVAHYWKAMSSGGSTGRPKIIVDHNPAVFDPDEEDFLDMPSAGCLLNPGPLYHNAPFIMAHRGLFRGNQVVGMLRFDAAESLRLIEQHCVEWVMMVPTMMHRIWRLDAAEREAFDLSSLRIVSHVAAPMPVWLKQNWIDWLGSERVWELYGGTEGTGVTWCSGTEWLAHKGTVGKTVRGSSVRILDENGKDCPSGVMGEVYLMPEAGPGTSYHYIGAEAKVADGGWETLGDVGYVDEDGYLYLGDRRGDMIISGGANIYPAEVESTLAEHPGVDTVVAIGLPDEDMGELVHAIVQPHDDWNDKLNDTMLAEFVKERLARYKTPRSYEFVTYSLRNDAGKVRRSQLRAERIPTKA</sequence>
<accession>A0A2P0QJE7</accession>
<name>A0A2P0QJE7_9PROT</name>
<dbReference type="GO" id="GO:0016405">
    <property type="term" value="F:CoA-ligase activity"/>
    <property type="evidence" value="ECO:0007669"/>
    <property type="project" value="TreeGrafter"/>
</dbReference>
<proteinExistence type="predicted"/>
<dbReference type="InterPro" id="IPR000873">
    <property type="entry name" value="AMP-dep_synth/lig_dom"/>
</dbReference>
<dbReference type="PANTHER" id="PTHR24096:SF323">
    <property type="entry name" value="BLR3536 PROTEIN"/>
    <property type="match status" value="1"/>
</dbReference>
<feature type="domain" description="AMP-dependent synthetase/ligase" evidence="1">
    <location>
        <begin position="19"/>
        <end position="338"/>
    </location>
</feature>
<dbReference type="PANTHER" id="PTHR24096">
    <property type="entry name" value="LONG-CHAIN-FATTY-ACID--COA LIGASE"/>
    <property type="match status" value="1"/>
</dbReference>
<evidence type="ECO:0000259" key="1">
    <source>
        <dbReference type="Pfam" id="PF00501"/>
    </source>
</evidence>
<dbReference type="Gene3D" id="3.40.50.12780">
    <property type="entry name" value="N-terminal domain of ligase-like"/>
    <property type="match status" value="1"/>
</dbReference>
<dbReference type="InterPro" id="IPR045851">
    <property type="entry name" value="AMP-bd_C_sf"/>
</dbReference>
<evidence type="ECO:0000313" key="3">
    <source>
        <dbReference type="EMBL" id="ART90586.1"/>
    </source>
</evidence>
<dbReference type="Pfam" id="PF00501">
    <property type="entry name" value="AMP-binding"/>
    <property type="match status" value="1"/>
</dbReference>